<evidence type="ECO:0000256" key="2">
    <source>
        <dbReference type="SAM" id="MobiDB-lite"/>
    </source>
</evidence>
<dbReference type="EMBL" id="BAAAGX010000027">
    <property type="protein sequence ID" value="GAA0267089.1"/>
    <property type="molecule type" value="Genomic_DNA"/>
</dbReference>
<feature type="domain" description="VWFA" evidence="3">
    <location>
        <begin position="474"/>
        <end position="655"/>
    </location>
</feature>
<dbReference type="InterPro" id="IPR002035">
    <property type="entry name" value="VWF_A"/>
</dbReference>
<dbReference type="CDD" id="cd00198">
    <property type="entry name" value="vWFA"/>
    <property type="match status" value="1"/>
</dbReference>
<reference evidence="5" key="1">
    <citation type="journal article" date="2019" name="Int. J. Syst. Evol. Microbiol.">
        <title>The Global Catalogue of Microorganisms (GCM) 10K type strain sequencing project: providing services to taxonomists for standard genome sequencing and annotation.</title>
        <authorList>
            <consortium name="The Broad Institute Genomics Platform"/>
            <consortium name="The Broad Institute Genome Sequencing Center for Infectious Disease"/>
            <person name="Wu L."/>
            <person name="Ma J."/>
        </authorList>
    </citation>
    <scope>NUCLEOTIDE SEQUENCE [LARGE SCALE GENOMIC DNA]</scope>
    <source>
        <strain evidence="5">JCM 10425</strain>
    </source>
</reference>
<dbReference type="Gene3D" id="3.40.50.410">
    <property type="entry name" value="von Willebrand factor, type A domain"/>
    <property type="match status" value="1"/>
</dbReference>
<accession>A0ABP3ELV9</accession>
<evidence type="ECO:0000313" key="4">
    <source>
        <dbReference type="EMBL" id="GAA0267089.1"/>
    </source>
</evidence>
<evidence type="ECO:0000256" key="1">
    <source>
        <dbReference type="SAM" id="Coils"/>
    </source>
</evidence>
<protein>
    <submittedName>
        <fullName evidence="4">VWA domain-containing protein</fullName>
    </submittedName>
</protein>
<keyword evidence="1" id="KW-0175">Coiled coil</keyword>
<dbReference type="SMART" id="SM00327">
    <property type="entry name" value="VWA"/>
    <property type="match status" value="1"/>
</dbReference>
<evidence type="ECO:0000259" key="3">
    <source>
        <dbReference type="SMART" id="SM00327"/>
    </source>
</evidence>
<evidence type="ECO:0000313" key="5">
    <source>
        <dbReference type="Proteomes" id="UP001500967"/>
    </source>
</evidence>
<name>A0ABP3ELV9_9ACTN</name>
<keyword evidence="5" id="KW-1185">Reference proteome</keyword>
<organism evidence="4 5">
    <name type="scientific">Cryptosporangium japonicum</name>
    <dbReference type="NCBI Taxonomy" id="80872"/>
    <lineage>
        <taxon>Bacteria</taxon>
        <taxon>Bacillati</taxon>
        <taxon>Actinomycetota</taxon>
        <taxon>Actinomycetes</taxon>
        <taxon>Cryptosporangiales</taxon>
        <taxon>Cryptosporangiaceae</taxon>
        <taxon>Cryptosporangium</taxon>
    </lineage>
</organism>
<dbReference type="SUPFAM" id="SSF53300">
    <property type="entry name" value="vWA-like"/>
    <property type="match status" value="1"/>
</dbReference>
<feature type="coiled-coil region" evidence="1">
    <location>
        <begin position="68"/>
        <end position="111"/>
    </location>
</feature>
<comment type="caution">
    <text evidence="4">The sequence shown here is derived from an EMBL/GenBank/DDBJ whole genome shotgun (WGS) entry which is preliminary data.</text>
</comment>
<dbReference type="RefSeq" id="WP_344652505.1">
    <property type="nucleotide sequence ID" value="NZ_BAAAGX010000027.1"/>
</dbReference>
<proteinExistence type="predicted"/>
<dbReference type="InterPro" id="IPR036465">
    <property type="entry name" value="vWFA_dom_sf"/>
</dbReference>
<feature type="region of interest" description="Disordered" evidence="2">
    <location>
        <begin position="1"/>
        <end position="24"/>
    </location>
</feature>
<gene>
    <name evidence="4" type="ORF">GCM10009539_62360</name>
</gene>
<feature type="compositionally biased region" description="Pro residues" evidence="2">
    <location>
        <begin position="1"/>
        <end position="11"/>
    </location>
</feature>
<dbReference type="Proteomes" id="UP001500967">
    <property type="component" value="Unassembled WGS sequence"/>
</dbReference>
<sequence>MSAEPLEPPPPPRRRGGYKYGRWSGGADPLAPPFDVREALDGIGDDILSGSTPADALRRLLQRGRDGLSGLDDLRRRLRKRREQLRRSGRLDGTLDQVRELLDQALEAEKRALFADPDDMARFEEAELDALPNETASAVRALSERQWRSPEAAQKYQEIQELLRREVLDSQFAGMKNALQNASPEDMARVRDMMADLNDLLSKHARGEASPADLDQFLDKHGEFFPERPNSIDELIDQLARRAAASQRMMDGLTAEQRAELGDLMDQMLGGDIGLSAEMERLNQQLRAARPDLRWGGDPRMQGQEGMGMGDATSAVAELSDVESLDRQLGQQYAGAGLDDVDEELVQRALGREAVDDLNNLRRIEKELSRQGWLQNRNGQLELAPKALRRLGATALKRVFAQLHDGPRGDHDIPDAGAAGELTGSSRAWQFGDTQPLDVVRTVRNAVLRTGPSSDGVRLTVDDFEVVETERRSRAAVALLVDLSYSMELNGTWGAAKSTALALHHLVTTRYPQDSIELIGFSQYARPLRPAELAGLDFDPVQGTNLQHALMLARRHLTRHSDAEPILLVVTDGEPTAHLERDGEAVFMWPPMPETLALTLAEVDRATRAGVAINVFMLGEDPRLVDFMTEVARRNGGRIFTSDADNLGEYVVRDFLARRTAIASGRRR</sequence>